<evidence type="ECO:0000256" key="4">
    <source>
        <dbReference type="PIRSR" id="PIRSR601765-1"/>
    </source>
</evidence>
<gene>
    <name evidence="5" type="ORF">FMAN_09733</name>
</gene>
<feature type="binding site" evidence="4">
    <location>
        <position position="97"/>
    </location>
    <ligand>
        <name>Zn(2+)</name>
        <dbReference type="ChEBI" id="CHEBI:29105"/>
    </ligand>
</feature>
<keyword evidence="3 4" id="KW-0862">Zinc</keyword>
<keyword evidence="2 4" id="KW-0479">Metal-binding</keyword>
<dbReference type="SUPFAM" id="SSF53056">
    <property type="entry name" value="beta-carbonic anhydrase, cab"/>
    <property type="match status" value="1"/>
</dbReference>
<protein>
    <recommendedName>
        <fullName evidence="7">Carbonic anhydrase</fullName>
    </recommendedName>
</protein>
<evidence type="ECO:0008006" key="7">
    <source>
        <dbReference type="Google" id="ProtNLM"/>
    </source>
</evidence>
<proteinExistence type="inferred from homology"/>
<feature type="binding site" evidence="4">
    <location>
        <position position="40"/>
    </location>
    <ligand>
        <name>Zn(2+)</name>
        <dbReference type="ChEBI" id="CHEBI:29105"/>
    </ligand>
</feature>
<sequence>MNKTVADLIEAHNPQSFTPFPTVAEVNKVTKPRLTIVVACVDPRCSVDKFIDFNLGVPEGEMVMVSRNAGGNIRFAVRDILLLDTRFVIDELVIVHHTDCGSTMFTNEWMRDTVKVRVGESHWEEIDQIDWGANTDMADSVRGDLKWLRKNEVIRDELKSTARGFLFDIKTGKTEEIKLD</sequence>
<feature type="binding site" evidence="4">
    <location>
        <position position="42"/>
    </location>
    <ligand>
        <name>Zn(2+)</name>
        <dbReference type="ChEBI" id="CHEBI:29105"/>
    </ligand>
</feature>
<dbReference type="SMART" id="SM00947">
    <property type="entry name" value="Pro_CA"/>
    <property type="match status" value="1"/>
</dbReference>
<dbReference type="InterPro" id="IPR001765">
    <property type="entry name" value="Carbonic_anhydrase"/>
</dbReference>
<dbReference type="PANTHER" id="PTHR43175">
    <property type="entry name" value="CARBONIC ANHYDRASE"/>
    <property type="match status" value="1"/>
</dbReference>
<organism evidence="5 6">
    <name type="scientific">Fusarium mangiferae</name>
    <name type="common">Mango malformation disease fungus</name>
    <dbReference type="NCBI Taxonomy" id="192010"/>
    <lineage>
        <taxon>Eukaryota</taxon>
        <taxon>Fungi</taxon>
        <taxon>Dikarya</taxon>
        <taxon>Ascomycota</taxon>
        <taxon>Pezizomycotina</taxon>
        <taxon>Sordariomycetes</taxon>
        <taxon>Hypocreomycetidae</taxon>
        <taxon>Hypocreales</taxon>
        <taxon>Nectriaceae</taxon>
        <taxon>Fusarium</taxon>
        <taxon>Fusarium fujikuroi species complex</taxon>
    </lineage>
</organism>
<dbReference type="GeneID" id="65088992"/>
<evidence type="ECO:0000256" key="2">
    <source>
        <dbReference type="ARBA" id="ARBA00022723"/>
    </source>
</evidence>
<reference evidence="6" key="1">
    <citation type="journal article" date="2016" name="Genome Biol. Evol.">
        <title>Comparative 'omics' of the Fusarium fujikuroi species complex highlights differences in genetic potential and metabolite synthesis.</title>
        <authorList>
            <person name="Niehaus E.-M."/>
            <person name="Muensterkoetter M."/>
            <person name="Proctor R.H."/>
            <person name="Brown D.W."/>
            <person name="Sharon A."/>
            <person name="Idan Y."/>
            <person name="Oren-Young L."/>
            <person name="Sieber C.M."/>
            <person name="Novak O."/>
            <person name="Pencik A."/>
            <person name="Tarkowska D."/>
            <person name="Hromadova K."/>
            <person name="Freeman S."/>
            <person name="Maymon M."/>
            <person name="Elazar M."/>
            <person name="Youssef S.A."/>
            <person name="El-Shabrawy E.S.M."/>
            <person name="Shalaby A.B.A."/>
            <person name="Houterman P."/>
            <person name="Brock N.L."/>
            <person name="Burkhardt I."/>
            <person name="Tsavkelova E.A."/>
            <person name="Dickschat J.S."/>
            <person name="Galuszka P."/>
            <person name="Gueldener U."/>
            <person name="Tudzynski B."/>
        </authorList>
    </citation>
    <scope>NUCLEOTIDE SEQUENCE [LARGE SCALE GENOMIC DNA]</scope>
    <source>
        <strain evidence="6">MRC7560</strain>
    </source>
</reference>
<dbReference type="AlphaFoldDB" id="A0A1L7UAZ3"/>
<dbReference type="EMBL" id="FCQH01000021">
    <property type="protein sequence ID" value="CVL07894.1"/>
    <property type="molecule type" value="Genomic_DNA"/>
</dbReference>
<name>A0A1L7UAZ3_FUSMA</name>
<evidence type="ECO:0000256" key="1">
    <source>
        <dbReference type="ARBA" id="ARBA00006217"/>
    </source>
</evidence>
<comment type="caution">
    <text evidence="5">The sequence shown here is derived from an EMBL/GenBank/DDBJ whole genome shotgun (WGS) entry which is preliminary data.</text>
</comment>
<dbReference type="RefSeq" id="XP_041690761.1">
    <property type="nucleotide sequence ID" value="XM_041825373.1"/>
</dbReference>
<feature type="binding site" evidence="4">
    <location>
        <position position="100"/>
    </location>
    <ligand>
        <name>Zn(2+)</name>
        <dbReference type="ChEBI" id="CHEBI:29105"/>
    </ligand>
</feature>
<evidence type="ECO:0000313" key="6">
    <source>
        <dbReference type="Proteomes" id="UP000184255"/>
    </source>
</evidence>
<comment type="similarity">
    <text evidence="1">Belongs to the beta-class carbonic anhydrase family.</text>
</comment>
<dbReference type="Proteomes" id="UP000184255">
    <property type="component" value="Unassembled WGS sequence"/>
</dbReference>
<dbReference type="GO" id="GO:0008270">
    <property type="term" value="F:zinc ion binding"/>
    <property type="evidence" value="ECO:0007669"/>
    <property type="project" value="InterPro"/>
</dbReference>
<dbReference type="VEuPathDB" id="FungiDB:FMAN_09733"/>
<evidence type="ECO:0000256" key="3">
    <source>
        <dbReference type="ARBA" id="ARBA00022833"/>
    </source>
</evidence>
<dbReference type="Gene3D" id="3.40.1050.10">
    <property type="entry name" value="Carbonic anhydrase"/>
    <property type="match status" value="1"/>
</dbReference>
<dbReference type="GO" id="GO:0004089">
    <property type="term" value="F:carbonate dehydratase activity"/>
    <property type="evidence" value="ECO:0007669"/>
    <property type="project" value="InterPro"/>
</dbReference>
<dbReference type="InterPro" id="IPR036874">
    <property type="entry name" value="Carbonic_anhydrase_sf"/>
</dbReference>
<accession>A0A1L7UAZ3</accession>
<evidence type="ECO:0000313" key="5">
    <source>
        <dbReference type="EMBL" id="CVL07894.1"/>
    </source>
</evidence>
<comment type="cofactor">
    <cofactor evidence="4">
        <name>Zn(2+)</name>
        <dbReference type="ChEBI" id="CHEBI:29105"/>
    </cofactor>
    <text evidence="4">Binds 1 zinc ion per subunit.</text>
</comment>
<dbReference type="PANTHER" id="PTHR43175:SF3">
    <property type="entry name" value="CARBON DISULFIDE HYDROLASE"/>
    <property type="match status" value="1"/>
</dbReference>
<keyword evidence="6" id="KW-1185">Reference proteome</keyword>